<reference evidence="1 3" key="1">
    <citation type="journal article" date="2018" name="Microb. Genom.">
        <title>Deciphering the unexplored Leptospira diversity from soils uncovers genomic evolution to virulence.</title>
        <authorList>
            <person name="Thibeaux R."/>
            <person name="Iraola G."/>
            <person name="Ferres I."/>
            <person name="Bierque E."/>
            <person name="Girault D."/>
            <person name="Soupe-Gilbert M.E."/>
            <person name="Picardeau M."/>
            <person name="Goarant C."/>
        </authorList>
    </citation>
    <scope>NUCLEOTIDE SEQUENCE [LARGE SCALE GENOMIC DNA]</scope>
    <source>
        <strain evidence="1 3">ATI7-C-A5</strain>
    </source>
</reference>
<organism evidence="1 3">
    <name type="scientific">Leptospira ellisii</name>
    <dbReference type="NCBI Taxonomy" id="2023197"/>
    <lineage>
        <taxon>Bacteria</taxon>
        <taxon>Pseudomonadati</taxon>
        <taxon>Spirochaetota</taxon>
        <taxon>Spirochaetia</taxon>
        <taxon>Leptospirales</taxon>
        <taxon>Leptospiraceae</taxon>
        <taxon>Leptospira</taxon>
    </lineage>
</organism>
<evidence type="ECO:0000313" key="2">
    <source>
        <dbReference type="EMBL" id="MDV6237445.1"/>
    </source>
</evidence>
<gene>
    <name evidence="1" type="ORF">CH379_011550</name>
    <name evidence="2" type="ORF">CH379_017560</name>
</gene>
<dbReference type="InterPro" id="IPR011458">
    <property type="entry name" value="DUF1564"/>
</dbReference>
<protein>
    <submittedName>
        <fullName evidence="1">DUF1564 family protein</fullName>
    </submittedName>
</protein>
<accession>A0AAE4QNH3</accession>
<dbReference type="Proteomes" id="UP000232122">
    <property type="component" value="Unassembled WGS sequence"/>
</dbReference>
<dbReference type="AlphaFoldDB" id="A0AAE4QNH3"/>
<comment type="caution">
    <text evidence="1">The sequence shown here is derived from an EMBL/GenBank/DDBJ whole genome shotgun (WGS) entry which is preliminary data.</text>
</comment>
<evidence type="ECO:0000313" key="1">
    <source>
        <dbReference type="EMBL" id="MDV6236259.1"/>
    </source>
</evidence>
<dbReference type="Pfam" id="PF07600">
    <property type="entry name" value="DUF1564"/>
    <property type="match status" value="1"/>
</dbReference>
<sequence>MGVLLLNSDHRIDSKLREDKSEVVTLLVPKQTLFRYR</sequence>
<evidence type="ECO:0000313" key="3">
    <source>
        <dbReference type="Proteomes" id="UP000232122"/>
    </source>
</evidence>
<keyword evidence="3" id="KW-1185">Reference proteome</keyword>
<dbReference type="EMBL" id="NPEF02000024">
    <property type="protein sequence ID" value="MDV6237445.1"/>
    <property type="molecule type" value="Genomic_DNA"/>
</dbReference>
<proteinExistence type="predicted"/>
<dbReference type="EMBL" id="NPEF02000012">
    <property type="protein sequence ID" value="MDV6236259.1"/>
    <property type="molecule type" value="Genomic_DNA"/>
</dbReference>
<feature type="non-terminal residue" evidence="1">
    <location>
        <position position="37"/>
    </location>
</feature>
<reference evidence="1" key="2">
    <citation type="submission" date="2023-10" db="EMBL/GenBank/DDBJ databases">
        <authorList>
            <person name="Picardeau M."/>
            <person name="Thibeaux R."/>
        </authorList>
    </citation>
    <scope>NUCLEOTIDE SEQUENCE</scope>
    <source>
        <strain evidence="1">ATI7-C-A5</strain>
    </source>
</reference>
<dbReference type="RefSeq" id="WP_317573099.1">
    <property type="nucleotide sequence ID" value="NZ_NPEF02000012.1"/>
</dbReference>
<name>A0AAE4QNH3_9LEPT</name>